<protein>
    <submittedName>
        <fullName evidence="1">Uncharacterized protein</fullName>
    </submittedName>
</protein>
<evidence type="ECO:0000313" key="2">
    <source>
        <dbReference type="Proteomes" id="UP000467636"/>
    </source>
</evidence>
<sequence>MHQADHAQRNRDRDTGGYQGTLARAQLDIDRAVEVDAGVAGVGAAGQRQIWIKADDRETGRHEAQDYP</sequence>
<evidence type="ECO:0000313" key="1">
    <source>
        <dbReference type="EMBL" id="BBX22254.1"/>
    </source>
</evidence>
<proteinExistence type="predicted"/>
<accession>A0AAD1HW18</accession>
<organism evidence="1 2">
    <name type="scientific">Mycolicibacter terrae</name>
    <dbReference type="NCBI Taxonomy" id="1788"/>
    <lineage>
        <taxon>Bacteria</taxon>
        <taxon>Bacillati</taxon>
        <taxon>Actinomycetota</taxon>
        <taxon>Actinomycetes</taxon>
        <taxon>Mycobacteriales</taxon>
        <taxon>Mycobacteriaceae</taxon>
        <taxon>Mycolicibacter</taxon>
    </lineage>
</organism>
<dbReference type="EMBL" id="AP022564">
    <property type="protein sequence ID" value="BBX22254.1"/>
    <property type="molecule type" value="Genomic_DNA"/>
</dbReference>
<dbReference type="Proteomes" id="UP000467636">
    <property type="component" value="Chromosome"/>
</dbReference>
<gene>
    <name evidence="1" type="ORF">MTER_16650</name>
</gene>
<reference evidence="1 2" key="1">
    <citation type="journal article" date="2019" name="Emerg. Microbes Infect.">
        <title>Comprehensive subspecies identification of 175 nontuberculous mycobacteria species based on 7547 genomic profiles.</title>
        <authorList>
            <person name="Matsumoto Y."/>
            <person name="Kinjo T."/>
            <person name="Motooka D."/>
            <person name="Nabeya D."/>
            <person name="Jung N."/>
            <person name="Uechi K."/>
            <person name="Horii T."/>
            <person name="Iida T."/>
            <person name="Fujita J."/>
            <person name="Nakamura S."/>
        </authorList>
    </citation>
    <scope>NUCLEOTIDE SEQUENCE [LARGE SCALE GENOMIC DNA]</scope>
    <source>
        <strain evidence="1 2">JCM 12143</strain>
    </source>
</reference>
<name>A0AAD1HW18_9MYCO</name>
<dbReference type="AlphaFoldDB" id="A0AAD1HW18"/>
<keyword evidence="2" id="KW-1185">Reference proteome</keyword>